<dbReference type="RefSeq" id="WP_072904225.1">
    <property type="nucleotide sequence ID" value="NZ_FRAD01000022.1"/>
</dbReference>
<dbReference type="CDD" id="cd04688">
    <property type="entry name" value="NUDIX_Hydrolase"/>
    <property type="match status" value="1"/>
</dbReference>
<dbReference type="EMBL" id="FRAD01000022">
    <property type="protein sequence ID" value="SHK32152.1"/>
    <property type="molecule type" value="Genomic_DNA"/>
</dbReference>
<proteinExistence type="predicted"/>
<dbReference type="PANTHER" id="PTHR43046">
    <property type="entry name" value="GDP-MANNOSE MANNOSYL HYDROLASE"/>
    <property type="match status" value="1"/>
</dbReference>
<evidence type="ECO:0000256" key="1">
    <source>
        <dbReference type="ARBA" id="ARBA00001946"/>
    </source>
</evidence>
<protein>
    <submittedName>
        <fullName evidence="4">ADP-ribose pyrophosphatase YjhB, NUDIX family</fullName>
    </submittedName>
</protein>
<evidence type="ECO:0000259" key="3">
    <source>
        <dbReference type="PROSITE" id="PS51462"/>
    </source>
</evidence>
<dbReference type="InterPro" id="IPR000086">
    <property type="entry name" value="NUDIX_hydrolase_dom"/>
</dbReference>
<reference evidence="4 5" key="1">
    <citation type="submission" date="2016-11" db="EMBL/GenBank/DDBJ databases">
        <authorList>
            <person name="Jaros S."/>
            <person name="Januszkiewicz K."/>
            <person name="Wedrychowicz H."/>
        </authorList>
    </citation>
    <scope>NUCLEOTIDE SEQUENCE [LARGE SCALE GENOMIC DNA]</scope>
    <source>
        <strain evidence="4 5">DSM 3090</strain>
    </source>
</reference>
<dbReference type="PROSITE" id="PS51462">
    <property type="entry name" value="NUDIX"/>
    <property type="match status" value="1"/>
</dbReference>
<name>A0A1M6RI84_9CLOT</name>
<evidence type="ECO:0000313" key="5">
    <source>
        <dbReference type="Proteomes" id="UP000183952"/>
    </source>
</evidence>
<dbReference type="InterPro" id="IPR015797">
    <property type="entry name" value="NUDIX_hydrolase-like_dom_sf"/>
</dbReference>
<dbReference type="SUPFAM" id="SSF55811">
    <property type="entry name" value="Nudix"/>
    <property type="match status" value="1"/>
</dbReference>
<dbReference type="InterPro" id="IPR020084">
    <property type="entry name" value="NUDIX_hydrolase_CS"/>
</dbReference>
<dbReference type="STRING" id="1121331.SAMN02745248_02305"/>
<sequence>MEQEYDCGFTRENHWFRYRAAAIIIENGCVLFAKNDMNDYYYTVGGGVHIGESSEEAVKREVFEETGINYEVDRLAFINEAFFEDQGTLCHALEFYYLMKPRGTQELHSDSYSQGVKENMHWLPIEKLSEYKAFPEFFRNKLFNIPENIQHIISDEIINKK</sequence>
<dbReference type="Pfam" id="PF00293">
    <property type="entry name" value="NUDIX"/>
    <property type="match status" value="1"/>
</dbReference>
<organism evidence="4 5">
    <name type="scientific">Hathewaya proteolytica DSM 3090</name>
    <dbReference type="NCBI Taxonomy" id="1121331"/>
    <lineage>
        <taxon>Bacteria</taxon>
        <taxon>Bacillati</taxon>
        <taxon>Bacillota</taxon>
        <taxon>Clostridia</taxon>
        <taxon>Eubacteriales</taxon>
        <taxon>Clostridiaceae</taxon>
        <taxon>Hathewaya</taxon>
    </lineage>
</organism>
<dbReference type="Gene3D" id="3.90.79.10">
    <property type="entry name" value="Nucleoside Triphosphate Pyrophosphohydrolase"/>
    <property type="match status" value="1"/>
</dbReference>
<evidence type="ECO:0000256" key="2">
    <source>
        <dbReference type="ARBA" id="ARBA00022801"/>
    </source>
</evidence>
<dbReference type="GO" id="GO:0016787">
    <property type="term" value="F:hydrolase activity"/>
    <property type="evidence" value="ECO:0007669"/>
    <property type="project" value="UniProtKB-KW"/>
</dbReference>
<dbReference type="AlphaFoldDB" id="A0A1M6RI84"/>
<comment type="cofactor">
    <cofactor evidence="1">
        <name>Mg(2+)</name>
        <dbReference type="ChEBI" id="CHEBI:18420"/>
    </cofactor>
</comment>
<dbReference type="Proteomes" id="UP000183952">
    <property type="component" value="Unassembled WGS sequence"/>
</dbReference>
<dbReference type="PANTHER" id="PTHR43046:SF14">
    <property type="entry name" value="MUTT_NUDIX FAMILY PROTEIN"/>
    <property type="match status" value="1"/>
</dbReference>
<dbReference type="PROSITE" id="PS00893">
    <property type="entry name" value="NUDIX_BOX"/>
    <property type="match status" value="1"/>
</dbReference>
<dbReference type="OrthoDB" id="9008185at2"/>
<feature type="domain" description="Nudix hydrolase" evidence="3">
    <location>
        <begin position="14"/>
        <end position="147"/>
    </location>
</feature>
<keyword evidence="5" id="KW-1185">Reference proteome</keyword>
<evidence type="ECO:0000313" key="4">
    <source>
        <dbReference type="EMBL" id="SHK32152.1"/>
    </source>
</evidence>
<gene>
    <name evidence="4" type="ORF">SAMN02745248_02305</name>
</gene>
<accession>A0A1M6RI84</accession>
<keyword evidence="2" id="KW-0378">Hydrolase</keyword>